<dbReference type="AlphaFoldDB" id="A0A183KVD0"/>
<evidence type="ECO:0000313" key="1">
    <source>
        <dbReference type="WBParaSite" id="SCUD_0001902601-mRNA-1"/>
    </source>
</evidence>
<organism evidence="1">
    <name type="scientific">Schistosoma curassoni</name>
    <dbReference type="NCBI Taxonomy" id="6186"/>
    <lineage>
        <taxon>Eukaryota</taxon>
        <taxon>Metazoa</taxon>
        <taxon>Spiralia</taxon>
        <taxon>Lophotrochozoa</taxon>
        <taxon>Platyhelminthes</taxon>
        <taxon>Trematoda</taxon>
        <taxon>Digenea</taxon>
        <taxon>Strigeidida</taxon>
        <taxon>Schistosomatoidea</taxon>
        <taxon>Schistosomatidae</taxon>
        <taxon>Schistosoma</taxon>
    </lineage>
</organism>
<proteinExistence type="predicted"/>
<sequence>MDTSQSCTLKLSPSSVILLLLMIELSKRDFVSLQSEFVGLFTHKRQSRWVPEYKFIVDLLNNVLNNPAPTHKRYQSKLSSQTSCQVLETWAQICLEVINIVRYVKKFQQVNMQ</sequence>
<dbReference type="WBParaSite" id="SCUD_0001902601-mRNA-1">
    <property type="protein sequence ID" value="SCUD_0001902601-mRNA-1"/>
    <property type="gene ID" value="SCUD_0001902601"/>
</dbReference>
<reference evidence="1" key="1">
    <citation type="submission" date="2016-06" db="UniProtKB">
        <authorList>
            <consortium name="WormBaseParasite"/>
        </authorList>
    </citation>
    <scope>IDENTIFICATION</scope>
</reference>
<accession>A0A183KVD0</accession>
<protein>
    <submittedName>
        <fullName evidence="1">Uncharacterized protein</fullName>
    </submittedName>
</protein>
<name>A0A183KVD0_9TREM</name>